<dbReference type="RefSeq" id="XP_003328935.2">
    <property type="nucleotide sequence ID" value="XM_003328887.2"/>
</dbReference>
<dbReference type="VEuPathDB" id="FungiDB:PGTG_10236"/>
<dbReference type="Proteomes" id="UP000008783">
    <property type="component" value="Unassembled WGS sequence"/>
</dbReference>
<proteinExistence type="predicted"/>
<dbReference type="OrthoDB" id="10472385at2759"/>
<evidence type="ECO:0000313" key="3">
    <source>
        <dbReference type="Proteomes" id="UP000008783"/>
    </source>
</evidence>
<dbReference type="KEGG" id="pgr:PGTG_10236"/>
<organism evidence="2 3">
    <name type="scientific">Puccinia graminis f. sp. tritici (strain CRL 75-36-700-3 / race SCCL)</name>
    <name type="common">Black stem rust fungus</name>
    <dbReference type="NCBI Taxonomy" id="418459"/>
    <lineage>
        <taxon>Eukaryota</taxon>
        <taxon>Fungi</taxon>
        <taxon>Dikarya</taxon>
        <taxon>Basidiomycota</taxon>
        <taxon>Pucciniomycotina</taxon>
        <taxon>Pucciniomycetes</taxon>
        <taxon>Pucciniales</taxon>
        <taxon>Pucciniaceae</taxon>
        <taxon>Puccinia</taxon>
    </lineage>
</organism>
<feature type="compositionally biased region" description="Polar residues" evidence="1">
    <location>
        <begin position="536"/>
        <end position="549"/>
    </location>
</feature>
<accession>E3KJP1</accession>
<feature type="region of interest" description="Disordered" evidence="1">
    <location>
        <begin position="385"/>
        <end position="469"/>
    </location>
</feature>
<reference key="1">
    <citation type="submission" date="2007-01" db="EMBL/GenBank/DDBJ databases">
        <title>The Genome Sequence of Puccinia graminis f. sp. tritici Strain CRL 75-36-700-3.</title>
        <authorList>
            <consortium name="The Broad Institute Genome Sequencing Platform"/>
            <person name="Birren B."/>
            <person name="Lander E."/>
            <person name="Galagan J."/>
            <person name="Nusbaum C."/>
            <person name="Devon K."/>
            <person name="Cuomo C."/>
            <person name="Jaffe D."/>
            <person name="Butler J."/>
            <person name="Alvarez P."/>
            <person name="Gnerre S."/>
            <person name="Grabherr M."/>
            <person name="Mauceli E."/>
            <person name="Brockman W."/>
            <person name="Young S."/>
            <person name="LaButti K."/>
            <person name="Sykes S."/>
            <person name="DeCaprio D."/>
            <person name="Crawford M."/>
            <person name="Koehrsen M."/>
            <person name="Engels R."/>
            <person name="Montgomery P."/>
            <person name="Pearson M."/>
            <person name="Howarth C."/>
            <person name="Larson L."/>
            <person name="White J."/>
            <person name="Zeng Q."/>
            <person name="Kodira C."/>
            <person name="Yandava C."/>
            <person name="Alvarado L."/>
            <person name="O'Leary S."/>
            <person name="Szabo L."/>
            <person name="Dean R."/>
            <person name="Schein J."/>
        </authorList>
    </citation>
    <scope>NUCLEOTIDE SEQUENCE</scope>
    <source>
        <strain>CRL 75-36-700-3</strain>
    </source>
</reference>
<sequence>MEFLDESNLPAAFQGEQTQESQLMPSPGHQPYEPLFTQMEPGENTFPIPNIYQQPAHNNGPTVPATAGHPTAARVVPAAPSTPLNVRSAPLHMGEVATVPASSNPATPHGGGTGVGPRMSASREDTEATGKLVHLDYLFFVRSATTLLTQAQVARRAPAAPRREWEKIVPSQDQLPVWRCDLTRYTMVEFQDLVIRKLGETRNHLAGLLHSENSLGAIRWQLIIAGSRVYGPKKLVFMTNEMGFRDFADAVADSGNAKVTVRLTMEDPQARARQQEAERLPLERLRARQAMNPRADVNGNPTAPFVAQLTAHILATYGGGTESLWIGHPTDPLLGMQIHTQRLWAWARCIMHGLNPAVDMDHPPETDAFVWINRPTPTLAARAAARQAAADLASGPNVARHTGGDNNPVPPTNTPTRPADRPSAEAASSIRPQRPTNDVRALTEAPRTPIDGQMTARRQATPQPASLSALAHGGNTAAIGVNPSSASVPRPVATWKGSRGMIRPKRVGVSEVARVPVPSLTQSDIEVSAPAAGSNEAPNLPQSTTAPEEVISISSPGSEVQIIGPPGGKTINGPHAGVDRQSARMFPYSSDVQGRKYPRSPDGSMVARSYLKAPLAGGNP</sequence>
<dbReference type="GeneID" id="10546106"/>
<dbReference type="EMBL" id="DS178290">
    <property type="protein sequence ID" value="EFP84516.2"/>
    <property type="molecule type" value="Genomic_DNA"/>
</dbReference>
<gene>
    <name evidence="2" type="ORF">PGTG_10236</name>
</gene>
<keyword evidence="3" id="KW-1185">Reference proteome</keyword>
<dbReference type="AlphaFoldDB" id="E3KJP1"/>
<dbReference type="HOGENOM" id="CLU_440838_0_0_1"/>
<protein>
    <submittedName>
        <fullName evidence="2">Uncharacterized protein</fullName>
    </submittedName>
</protein>
<dbReference type="InParanoid" id="E3KJP1"/>
<name>E3KJP1_PUCGT</name>
<evidence type="ECO:0000313" key="2">
    <source>
        <dbReference type="EMBL" id="EFP84516.2"/>
    </source>
</evidence>
<reference evidence="3" key="2">
    <citation type="journal article" date="2011" name="Proc. Natl. Acad. Sci. U.S.A.">
        <title>Obligate biotrophy features unraveled by the genomic analysis of rust fungi.</title>
        <authorList>
            <person name="Duplessis S."/>
            <person name="Cuomo C.A."/>
            <person name="Lin Y.-C."/>
            <person name="Aerts A."/>
            <person name="Tisserant E."/>
            <person name="Veneault-Fourrey C."/>
            <person name="Joly D.L."/>
            <person name="Hacquard S."/>
            <person name="Amselem J."/>
            <person name="Cantarel B.L."/>
            <person name="Chiu R."/>
            <person name="Coutinho P.M."/>
            <person name="Feau N."/>
            <person name="Field M."/>
            <person name="Frey P."/>
            <person name="Gelhaye E."/>
            <person name="Goldberg J."/>
            <person name="Grabherr M.G."/>
            <person name="Kodira C.D."/>
            <person name="Kohler A."/>
            <person name="Kuees U."/>
            <person name="Lindquist E.A."/>
            <person name="Lucas S.M."/>
            <person name="Mago R."/>
            <person name="Mauceli E."/>
            <person name="Morin E."/>
            <person name="Murat C."/>
            <person name="Pangilinan J.L."/>
            <person name="Park R."/>
            <person name="Pearson M."/>
            <person name="Quesneville H."/>
            <person name="Rouhier N."/>
            <person name="Sakthikumar S."/>
            <person name="Salamov A.A."/>
            <person name="Schmutz J."/>
            <person name="Selles B."/>
            <person name="Shapiro H."/>
            <person name="Tanguay P."/>
            <person name="Tuskan G.A."/>
            <person name="Henrissat B."/>
            <person name="Van de Peer Y."/>
            <person name="Rouze P."/>
            <person name="Ellis J.G."/>
            <person name="Dodds P.N."/>
            <person name="Schein J.E."/>
            <person name="Zhong S."/>
            <person name="Hamelin R.C."/>
            <person name="Grigoriev I.V."/>
            <person name="Szabo L.J."/>
            <person name="Martin F."/>
        </authorList>
    </citation>
    <scope>NUCLEOTIDE SEQUENCE [LARGE SCALE GENOMIC DNA]</scope>
    <source>
        <strain evidence="3">CRL 75-36-700-3 / race SCCL</strain>
    </source>
</reference>
<evidence type="ECO:0000256" key="1">
    <source>
        <dbReference type="SAM" id="MobiDB-lite"/>
    </source>
</evidence>
<feature type="region of interest" description="Disordered" evidence="1">
    <location>
        <begin position="101"/>
        <end position="121"/>
    </location>
</feature>
<feature type="region of interest" description="Disordered" evidence="1">
    <location>
        <begin position="529"/>
        <end position="549"/>
    </location>
</feature>
<feature type="compositionally biased region" description="Polar residues" evidence="1">
    <location>
        <begin position="456"/>
        <end position="466"/>
    </location>
</feature>